<evidence type="ECO:0000256" key="3">
    <source>
        <dbReference type="SAM" id="MobiDB-lite"/>
    </source>
</evidence>
<keyword evidence="4" id="KW-0378">Hydrolase</keyword>
<evidence type="ECO:0000256" key="2">
    <source>
        <dbReference type="PIRSR" id="PIRSR600246-3"/>
    </source>
</evidence>
<dbReference type="STRING" id="1353009.A0A1Y2J3V2"/>
<evidence type="ECO:0000256" key="1">
    <source>
        <dbReference type="PIRSR" id="PIRSR600246-1"/>
    </source>
</evidence>
<dbReference type="CDD" id="cd04514">
    <property type="entry name" value="Taspase1_like"/>
    <property type="match status" value="1"/>
</dbReference>
<dbReference type="InterPro" id="IPR029055">
    <property type="entry name" value="Ntn_hydrolases_N"/>
</dbReference>
<dbReference type="InterPro" id="IPR000246">
    <property type="entry name" value="Peptidase_T2"/>
</dbReference>
<keyword evidence="5" id="KW-1185">Reference proteome</keyword>
<name>A0A1Y2J3V2_TRAC3</name>
<dbReference type="EMBL" id="KZ084089">
    <property type="protein sequence ID" value="OSD06872.1"/>
    <property type="molecule type" value="Genomic_DNA"/>
</dbReference>
<dbReference type="GO" id="GO:0005737">
    <property type="term" value="C:cytoplasm"/>
    <property type="evidence" value="ECO:0007669"/>
    <property type="project" value="TreeGrafter"/>
</dbReference>
<dbReference type="AlphaFoldDB" id="A0A1Y2J3V2"/>
<dbReference type="Pfam" id="PF01112">
    <property type="entry name" value="Asparaginase_2"/>
    <property type="match status" value="2"/>
</dbReference>
<dbReference type="GO" id="GO:0004298">
    <property type="term" value="F:threonine-type endopeptidase activity"/>
    <property type="evidence" value="ECO:0007669"/>
    <property type="project" value="InterPro"/>
</dbReference>
<dbReference type="InterPro" id="IPR037464">
    <property type="entry name" value="Taspase1"/>
</dbReference>
<dbReference type="Proteomes" id="UP000193067">
    <property type="component" value="Unassembled WGS sequence"/>
</dbReference>
<dbReference type="Gene3D" id="3.60.20.30">
    <property type="entry name" value="(Glycosyl)asparaginase"/>
    <property type="match status" value="1"/>
</dbReference>
<reference evidence="4 5" key="1">
    <citation type="journal article" date="2015" name="Biotechnol. Biofuels">
        <title>Enhanced degradation of softwood versus hardwood by the white-rot fungus Pycnoporus coccineus.</title>
        <authorList>
            <person name="Couturier M."/>
            <person name="Navarro D."/>
            <person name="Chevret D."/>
            <person name="Henrissat B."/>
            <person name="Piumi F."/>
            <person name="Ruiz-Duenas F.J."/>
            <person name="Martinez A.T."/>
            <person name="Grigoriev I.V."/>
            <person name="Riley R."/>
            <person name="Lipzen A."/>
            <person name="Berrin J.G."/>
            <person name="Master E.R."/>
            <person name="Rosso M.N."/>
        </authorList>
    </citation>
    <scope>NUCLEOTIDE SEQUENCE [LARGE SCALE GENOMIC DNA]</scope>
    <source>
        <strain evidence="4 5">BRFM310</strain>
    </source>
</reference>
<dbReference type="SUPFAM" id="SSF56235">
    <property type="entry name" value="N-terminal nucleophile aminohydrolases (Ntn hydrolases)"/>
    <property type="match status" value="1"/>
</dbReference>
<evidence type="ECO:0000313" key="4">
    <source>
        <dbReference type="EMBL" id="OSD06872.1"/>
    </source>
</evidence>
<evidence type="ECO:0000313" key="5">
    <source>
        <dbReference type="Proteomes" id="UP000193067"/>
    </source>
</evidence>
<sequence>MEDTSSTPSHRSSARIIAVHGGAGFHPLSKASDTEIKRALRSACIRASAVLGRGGEASLQAVVDAITILEDNECLNAGYGSNLTMAGTVECDASLMDGRTGDFGAVGAVSGVKNPIRLSHSVLQYAGAPDPLGRIPPLYVTLIRLECGNLFWVRMLVSTGAQDFARTRDMACPPESLVSSRAQREWEKWNTALEVARSAPVRSDPHTPSPSTAHRPRTDGLYDKQDTVGAIALDAEGNLAAGVSSGGLLLKHPGRVGEAALYGAGCWATNEVACSVSGAGEYIMRLSLARAVCEAVEAAGDAEDTHSILNRILGEQFRKLCLARGETSPQAGILLMVKECNADGEFKPRLWCAFTTESMSVGYVSGPSSKPSVMILRRPARSSGESASVYIAALPLNH</sequence>
<feature type="active site" description="Nucleophile" evidence="1">
    <location>
        <position position="227"/>
    </location>
</feature>
<feature type="site" description="Cleavage; by autolysis" evidence="2">
    <location>
        <begin position="226"/>
        <end position="227"/>
    </location>
</feature>
<protein>
    <submittedName>
        <fullName evidence="4">N-terminal nucleophile aminohydrolase</fullName>
    </submittedName>
</protein>
<organism evidence="4 5">
    <name type="scientific">Trametes coccinea (strain BRFM310)</name>
    <name type="common">Pycnoporus coccineus</name>
    <dbReference type="NCBI Taxonomy" id="1353009"/>
    <lineage>
        <taxon>Eukaryota</taxon>
        <taxon>Fungi</taxon>
        <taxon>Dikarya</taxon>
        <taxon>Basidiomycota</taxon>
        <taxon>Agaricomycotina</taxon>
        <taxon>Agaricomycetes</taxon>
        <taxon>Polyporales</taxon>
        <taxon>Polyporaceae</taxon>
        <taxon>Trametes</taxon>
    </lineage>
</organism>
<proteinExistence type="predicted"/>
<feature type="region of interest" description="Disordered" evidence="3">
    <location>
        <begin position="197"/>
        <end position="220"/>
    </location>
</feature>
<gene>
    <name evidence="4" type="ORF">PYCCODRAFT_775096</name>
</gene>
<dbReference type="PANTHER" id="PTHR10188">
    <property type="entry name" value="L-ASPARAGINASE"/>
    <property type="match status" value="1"/>
</dbReference>
<dbReference type="PANTHER" id="PTHR10188:SF8">
    <property type="entry name" value="THREONINE ASPARTASE 1"/>
    <property type="match status" value="1"/>
</dbReference>
<dbReference type="OrthoDB" id="77601at2759"/>
<dbReference type="GO" id="GO:0051604">
    <property type="term" value="P:protein maturation"/>
    <property type="evidence" value="ECO:0007669"/>
    <property type="project" value="TreeGrafter"/>
</dbReference>
<accession>A0A1Y2J3V2</accession>